<feature type="transmembrane region" description="Helical" evidence="1">
    <location>
        <begin position="273"/>
        <end position="294"/>
    </location>
</feature>
<organism evidence="3 4">
    <name type="scientific">Geoglobus ahangari</name>
    <dbReference type="NCBI Taxonomy" id="113653"/>
    <lineage>
        <taxon>Archaea</taxon>
        <taxon>Methanobacteriati</taxon>
        <taxon>Methanobacteriota</taxon>
        <taxon>Archaeoglobi</taxon>
        <taxon>Archaeoglobales</taxon>
        <taxon>Archaeoglobaceae</taxon>
        <taxon>Geoglobus</taxon>
    </lineage>
</organism>
<name>A0A0F7IED4_9EURY</name>
<evidence type="ECO:0000313" key="3">
    <source>
        <dbReference type="EMBL" id="AKG91322.1"/>
    </source>
</evidence>
<dbReference type="Proteomes" id="UP000034723">
    <property type="component" value="Chromosome"/>
</dbReference>
<dbReference type="KEGG" id="gah:GAH_01380"/>
<feature type="transmembrane region" description="Helical" evidence="1">
    <location>
        <begin position="82"/>
        <end position="100"/>
    </location>
</feature>
<evidence type="ECO:0000259" key="2">
    <source>
        <dbReference type="Pfam" id="PF00892"/>
    </source>
</evidence>
<sequence>MSNGPVHTNNFLPSVQIPSVNGIIYALLASVFWGTNGVLLRVGLRGKDVVSSTMTIMLVVSAITFAFSFGDLHRTATDPVKLAYLFLAGFFSYFVARVITYRSVTEVGSSRAFSATSTRILFSALFGYFLLSEDMGLYTLSGTLLMILGLYTFTTERIDRRELIISTSSGIFYGLASLLIKVGMLESVFVSVFIASLSGFLSLAAFSAATGRLEISINRYIFLSAMSLAAGNIAYFYSLSAIPLVIAVPLSNLYPIVTTTLAYIFLKSDELVGIRTFVGSVLTVAGASLISVSIS</sequence>
<keyword evidence="1" id="KW-1133">Transmembrane helix</keyword>
<dbReference type="EMBL" id="CP011267">
    <property type="protein sequence ID" value="AKG91322.1"/>
    <property type="molecule type" value="Genomic_DNA"/>
</dbReference>
<dbReference type="InterPro" id="IPR037185">
    <property type="entry name" value="EmrE-like"/>
</dbReference>
<dbReference type="InterPro" id="IPR000620">
    <property type="entry name" value="EamA_dom"/>
</dbReference>
<dbReference type="PANTHER" id="PTHR22911:SF137">
    <property type="entry name" value="SOLUTE CARRIER FAMILY 35 MEMBER G2-RELATED"/>
    <property type="match status" value="1"/>
</dbReference>
<accession>A0A0F7IED4</accession>
<feature type="transmembrane region" description="Helical" evidence="1">
    <location>
        <begin position="112"/>
        <end position="131"/>
    </location>
</feature>
<dbReference type="SUPFAM" id="SSF103481">
    <property type="entry name" value="Multidrug resistance efflux transporter EmrE"/>
    <property type="match status" value="2"/>
</dbReference>
<dbReference type="PANTHER" id="PTHR22911">
    <property type="entry name" value="ACYL-MALONYL CONDENSING ENZYME-RELATED"/>
    <property type="match status" value="1"/>
</dbReference>
<feature type="domain" description="EamA" evidence="2">
    <location>
        <begin position="22"/>
        <end position="153"/>
    </location>
</feature>
<feature type="transmembrane region" description="Helical" evidence="1">
    <location>
        <begin position="49"/>
        <end position="70"/>
    </location>
</feature>
<gene>
    <name evidence="3" type="ORF">GAH_01380</name>
</gene>
<keyword evidence="1" id="KW-0812">Transmembrane</keyword>
<evidence type="ECO:0000313" key="4">
    <source>
        <dbReference type="Proteomes" id="UP000034723"/>
    </source>
</evidence>
<dbReference type="Pfam" id="PF00892">
    <property type="entry name" value="EamA"/>
    <property type="match status" value="2"/>
</dbReference>
<reference evidence="3 4" key="1">
    <citation type="submission" date="2015-04" db="EMBL/GenBank/DDBJ databases">
        <title>The complete genome sequence of the hyperthermophilic, obligate iron-reducing archaeon Geoglobus ahangari strain 234T.</title>
        <authorList>
            <person name="Manzella M.P."/>
            <person name="Holmes D.E."/>
            <person name="Rocheleau J.M."/>
            <person name="Chung A."/>
            <person name="Reguera G."/>
            <person name="Kashefi K."/>
        </authorList>
    </citation>
    <scope>NUCLEOTIDE SEQUENCE [LARGE SCALE GENOMIC DNA]</scope>
    <source>
        <strain evidence="3 4">234</strain>
    </source>
</reference>
<feature type="transmembrane region" description="Helical" evidence="1">
    <location>
        <begin position="188"/>
        <end position="208"/>
    </location>
</feature>
<feature type="transmembrane region" description="Helical" evidence="1">
    <location>
        <begin position="137"/>
        <end position="154"/>
    </location>
</feature>
<keyword evidence="1" id="KW-0472">Membrane</keyword>
<dbReference type="InParanoid" id="A0A0F7IED4"/>
<proteinExistence type="predicted"/>
<feature type="domain" description="EamA" evidence="2">
    <location>
        <begin position="168"/>
        <end position="291"/>
    </location>
</feature>
<keyword evidence="4" id="KW-1185">Reference proteome</keyword>
<feature type="transmembrane region" description="Helical" evidence="1">
    <location>
        <begin position="244"/>
        <end position="266"/>
    </location>
</feature>
<evidence type="ECO:0000256" key="1">
    <source>
        <dbReference type="SAM" id="Phobius"/>
    </source>
</evidence>
<feature type="transmembrane region" description="Helical" evidence="1">
    <location>
        <begin position="163"/>
        <end position="182"/>
    </location>
</feature>
<dbReference type="AlphaFoldDB" id="A0A0F7IED4"/>
<feature type="transmembrane region" description="Helical" evidence="1">
    <location>
        <begin position="220"/>
        <end position="238"/>
    </location>
</feature>
<dbReference type="GO" id="GO:0016020">
    <property type="term" value="C:membrane"/>
    <property type="evidence" value="ECO:0007669"/>
    <property type="project" value="InterPro"/>
</dbReference>
<feature type="transmembrane region" description="Helical" evidence="1">
    <location>
        <begin position="20"/>
        <end position="42"/>
    </location>
</feature>
<dbReference type="HOGENOM" id="CLU_941993_0_0_2"/>
<protein>
    <submittedName>
        <fullName evidence="3">Putative membrane protein</fullName>
    </submittedName>
</protein>